<evidence type="ECO:0000256" key="4">
    <source>
        <dbReference type="ARBA" id="ARBA00022807"/>
    </source>
</evidence>
<accession>A0ABX8CQ96</accession>
<keyword evidence="8" id="KW-1185">Reference proteome</keyword>
<keyword evidence="4" id="KW-0788">Thiol protease</keyword>
<comment type="similarity">
    <text evidence="1">Belongs to the peptidase C40 family.</text>
</comment>
<evidence type="ECO:0000259" key="6">
    <source>
        <dbReference type="PROSITE" id="PS51935"/>
    </source>
</evidence>
<dbReference type="Proteomes" id="UP000683310">
    <property type="component" value="Chromosome"/>
</dbReference>
<dbReference type="SUPFAM" id="SSF54001">
    <property type="entry name" value="Cysteine proteinases"/>
    <property type="match status" value="1"/>
</dbReference>
<keyword evidence="3" id="KW-0378">Hydrolase</keyword>
<gene>
    <name evidence="7" type="ORF">KHQ06_00720</name>
</gene>
<name>A0ABX8CQ96_9NOCA</name>
<dbReference type="Gene3D" id="3.90.1720.10">
    <property type="entry name" value="endopeptidase domain like (from Nostoc punctiforme)"/>
    <property type="match status" value="1"/>
</dbReference>
<dbReference type="PANTHER" id="PTHR47359:SF3">
    <property type="entry name" value="NLP_P60 DOMAIN-CONTAINING PROTEIN-RELATED"/>
    <property type="match status" value="1"/>
</dbReference>
<dbReference type="PANTHER" id="PTHR47359">
    <property type="entry name" value="PEPTIDOGLYCAN DL-ENDOPEPTIDASE CWLO"/>
    <property type="match status" value="1"/>
</dbReference>
<dbReference type="InterPro" id="IPR051794">
    <property type="entry name" value="PG_Endopeptidase_C40"/>
</dbReference>
<dbReference type="PROSITE" id="PS51935">
    <property type="entry name" value="NLPC_P60"/>
    <property type="match status" value="1"/>
</dbReference>
<dbReference type="InterPro" id="IPR000064">
    <property type="entry name" value="NLP_P60_dom"/>
</dbReference>
<feature type="region of interest" description="Disordered" evidence="5">
    <location>
        <begin position="208"/>
        <end position="277"/>
    </location>
</feature>
<sequence length="408" mass="41420">MTDEPAVSGLDAPIVELLRSLGSGRGAGAADVLRDSADAVEQAHARSRDSVDRMYDAWRGRAGDAALDQALRTQTTAATAAERGRAMADIVDRVDAEIEGGRRELQEILRSFRAEVEGLRAGGSSAGGESAVVESAIEHIGRAKRVVERVRAQLASETTAMAELSSPIPAPAVVPPAAIEADAMTAPAAAGTEAGDGIPRATIVAAADRTPPADTGTPDGSGAVPLGSGRTHVGSGDRLLGSRASSRGGPRTVPASVTTPKASGRGHDSPAGRPRGGGVWVTLPDGSRVEAPNQQAAEAVRSALSAVGTPYVWGGVTPGVGVDCSGLTQWAYGQAGVALPRLAQEQGIGHASVGPGDLMPGDLAVWDGHVAMVIGNGQLVEAGDPVQIGPIRTENSGMRFLGFYRPTA</sequence>
<feature type="domain" description="NlpC/P60" evidence="6">
    <location>
        <begin position="293"/>
        <end position="408"/>
    </location>
</feature>
<evidence type="ECO:0000256" key="3">
    <source>
        <dbReference type="ARBA" id="ARBA00022801"/>
    </source>
</evidence>
<evidence type="ECO:0000256" key="1">
    <source>
        <dbReference type="ARBA" id="ARBA00007074"/>
    </source>
</evidence>
<evidence type="ECO:0000313" key="8">
    <source>
        <dbReference type="Proteomes" id="UP000683310"/>
    </source>
</evidence>
<organism evidence="7 8">
    <name type="scientific">Nocardia tengchongensis</name>
    <dbReference type="NCBI Taxonomy" id="2055889"/>
    <lineage>
        <taxon>Bacteria</taxon>
        <taxon>Bacillati</taxon>
        <taxon>Actinomycetota</taxon>
        <taxon>Actinomycetes</taxon>
        <taxon>Mycobacteriales</taxon>
        <taxon>Nocardiaceae</taxon>
        <taxon>Nocardia</taxon>
    </lineage>
</organism>
<evidence type="ECO:0000256" key="2">
    <source>
        <dbReference type="ARBA" id="ARBA00022670"/>
    </source>
</evidence>
<proteinExistence type="inferred from homology"/>
<keyword evidence="2" id="KW-0645">Protease</keyword>
<evidence type="ECO:0000313" key="7">
    <source>
        <dbReference type="EMBL" id="QVI21749.1"/>
    </source>
</evidence>
<protein>
    <submittedName>
        <fullName evidence="7">C40 family peptidase</fullName>
    </submittedName>
</protein>
<reference evidence="7 8" key="1">
    <citation type="submission" date="2021-04" db="EMBL/GenBank/DDBJ databases">
        <title>Nocardia tengchongensis.</title>
        <authorList>
            <person name="Zhuang k."/>
            <person name="Ran Y."/>
            <person name="Li W."/>
        </authorList>
    </citation>
    <scope>NUCLEOTIDE SEQUENCE [LARGE SCALE GENOMIC DNA]</scope>
    <source>
        <strain evidence="7 8">CFH S0057</strain>
    </source>
</reference>
<dbReference type="Pfam" id="PF00877">
    <property type="entry name" value="NLPC_P60"/>
    <property type="match status" value="1"/>
</dbReference>
<evidence type="ECO:0000256" key="5">
    <source>
        <dbReference type="SAM" id="MobiDB-lite"/>
    </source>
</evidence>
<dbReference type="InterPro" id="IPR038765">
    <property type="entry name" value="Papain-like_cys_pep_sf"/>
</dbReference>
<dbReference type="EMBL" id="CP074371">
    <property type="protein sequence ID" value="QVI21749.1"/>
    <property type="molecule type" value="Genomic_DNA"/>
</dbReference>